<reference evidence="7 8" key="1">
    <citation type="submission" date="2020-05" db="EMBL/GenBank/DDBJ databases">
        <authorList>
            <person name="Mo P."/>
        </authorList>
    </citation>
    <scope>NUCLEOTIDE SEQUENCE [LARGE SCALE GENOMIC DNA]</scope>
    <source>
        <strain evidence="7 8">Gen01</strain>
    </source>
</reference>
<gene>
    <name evidence="7" type="ORF">HOP40_04615</name>
</gene>
<dbReference type="PANTHER" id="PTHR30346:SF29">
    <property type="entry name" value="LYSR SUBSTRATE-BINDING"/>
    <property type="match status" value="1"/>
</dbReference>
<evidence type="ECO:0000313" key="7">
    <source>
        <dbReference type="EMBL" id="QJY45200.1"/>
    </source>
</evidence>
<feature type="region of interest" description="Disordered" evidence="5">
    <location>
        <begin position="1"/>
        <end position="24"/>
    </location>
</feature>
<proteinExistence type="inferred from homology"/>
<organism evidence="7 8">
    <name type="scientific">Pseudonocardia broussonetiae</name>
    <dbReference type="NCBI Taxonomy" id="2736640"/>
    <lineage>
        <taxon>Bacteria</taxon>
        <taxon>Bacillati</taxon>
        <taxon>Actinomycetota</taxon>
        <taxon>Actinomycetes</taxon>
        <taxon>Pseudonocardiales</taxon>
        <taxon>Pseudonocardiaceae</taxon>
        <taxon>Pseudonocardia</taxon>
    </lineage>
</organism>
<dbReference type="AlphaFoldDB" id="A0A6M6JDQ3"/>
<dbReference type="InterPro" id="IPR000847">
    <property type="entry name" value="LysR_HTH_N"/>
</dbReference>
<dbReference type="SUPFAM" id="SSF53850">
    <property type="entry name" value="Periplasmic binding protein-like II"/>
    <property type="match status" value="1"/>
</dbReference>
<dbReference type="GO" id="GO:0032993">
    <property type="term" value="C:protein-DNA complex"/>
    <property type="evidence" value="ECO:0007669"/>
    <property type="project" value="TreeGrafter"/>
</dbReference>
<evidence type="ECO:0000256" key="2">
    <source>
        <dbReference type="ARBA" id="ARBA00023015"/>
    </source>
</evidence>
<dbReference type="Gene3D" id="3.40.190.10">
    <property type="entry name" value="Periplasmic binding protein-like II"/>
    <property type="match status" value="2"/>
</dbReference>
<name>A0A6M6JDQ3_9PSEU</name>
<keyword evidence="3" id="KW-0238">DNA-binding</keyword>
<dbReference type="Gene3D" id="1.10.10.10">
    <property type="entry name" value="Winged helix-like DNA-binding domain superfamily/Winged helix DNA-binding domain"/>
    <property type="match status" value="1"/>
</dbReference>
<dbReference type="PANTHER" id="PTHR30346">
    <property type="entry name" value="TRANSCRIPTIONAL DUAL REGULATOR HCAR-RELATED"/>
    <property type="match status" value="1"/>
</dbReference>
<dbReference type="SUPFAM" id="SSF46785">
    <property type="entry name" value="Winged helix' DNA-binding domain"/>
    <property type="match status" value="1"/>
</dbReference>
<dbReference type="KEGG" id="pbro:HOP40_04615"/>
<feature type="compositionally biased region" description="Basic and acidic residues" evidence="5">
    <location>
        <begin position="1"/>
        <end position="11"/>
    </location>
</feature>
<evidence type="ECO:0000256" key="5">
    <source>
        <dbReference type="SAM" id="MobiDB-lite"/>
    </source>
</evidence>
<dbReference type="PRINTS" id="PR00039">
    <property type="entry name" value="HTHLYSR"/>
</dbReference>
<evidence type="ECO:0000256" key="3">
    <source>
        <dbReference type="ARBA" id="ARBA00023125"/>
    </source>
</evidence>
<feature type="domain" description="HTH lysR-type" evidence="6">
    <location>
        <begin position="36"/>
        <end position="93"/>
    </location>
</feature>
<evidence type="ECO:0000256" key="1">
    <source>
        <dbReference type="ARBA" id="ARBA00009437"/>
    </source>
</evidence>
<dbReference type="PROSITE" id="PS50931">
    <property type="entry name" value="HTH_LYSR"/>
    <property type="match status" value="1"/>
</dbReference>
<dbReference type="GO" id="GO:0003677">
    <property type="term" value="F:DNA binding"/>
    <property type="evidence" value="ECO:0007669"/>
    <property type="project" value="UniProtKB-KW"/>
</dbReference>
<keyword evidence="4" id="KW-0804">Transcription</keyword>
<dbReference type="EMBL" id="CP053564">
    <property type="protein sequence ID" value="QJY45200.1"/>
    <property type="molecule type" value="Genomic_DNA"/>
</dbReference>
<evidence type="ECO:0000313" key="8">
    <source>
        <dbReference type="Proteomes" id="UP000505377"/>
    </source>
</evidence>
<dbReference type="Proteomes" id="UP000505377">
    <property type="component" value="Chromosome"/>
</dbReference>
<dbReference type="GO" id="GO:0003700">
    <property type="term" value="F:DNA-binding transcription factor activity"/>
    <property type="evidence" value="ECO:0007669"/>
    <property type="project" value="InterPro"/>
</dbReference>
<dbReference type="InterPro" id="IPR036390">
    <property type="entry name" value="WH_DNA-bd_sf"/>
</dbReference>
<dbReference type="Pfam" id="PF00126">
    <property type="entry name" value="HTH_1"/>
    <property type="match status" value="1"/>
</dbReference>
<dbReference type="Pfam" id="PF03466">
    <property type="entry name" value="LysR_substrate"/>
    <property type="match status" value="1"/>
</dbReference>
<evidence type="ECO:0000259" key="6">
    <source>
        <dbReference type="PROSITE" id="PS50931"/>
    </source>
</evidence>
<comment type="similarity">
    <text evidence="1">Belongs to the LysR transcriptional regulatory family.</text>
</comment>
<keyword evidence="2" id="KW-0805">Transcription regulation</keyword>
<accession>A0A6M6JDQ3</accession>
<evidence type="ECO:0000256" key="4">
    <source>
        <dbReference type="ARBA" id="ARBA00023163"/>
    </source>
</evidence>
<protein>
    <submittedName>
        <fullName evidence="7">LysR family transcriptional regulator</fullName>
    </submittedName>
</protein>
<keyword evidence="8" id="KW-1185">Reference proteome</keyword>
<dbReference type="FunFam" id="1.10.10.10:FF:000001">
    <property type="entry name" value="LysR family transcriptional regulator"/>
    <property type="match status" value="1"/>
</dbReference>
<sequence length="338" mass="34775">MTPLCGRDRGTTSEGSAPQPCRTGLAGEDGRVALDVSTQALRSLRAVARTGSFTGAAELLGYTQSAVSKQVRALENAAGAVLFTRAARGVAPTAAGRALLRRAEVVLDQLDAAQHDIAALGRQVVGRVTLGGFPTTAVDLVPRALAHLGSTRPDVDVDFRQLSTPAQLRRLRSGRLDLAVIAVGDGLPDYDLRGLTTRTLPSGPLLVAVPAGHRLAGIGRVSLADLAAERWVVGQGAEGEPQFGVWPALEGSEVVARARDWSTRLGFVAAGLGVTTIPALAAAAVPGGVVTVRVDDPAPRERRLTLAWTGEPGPAVAAVRAALATAAAAMAEPWSDPA</sequence>
<dbReference type="InterPro" id="IPR036388">
    <property type="entry name" value="WH-like_DNA-bd_sf"/>
</dbReference>
<dbReference type="InterPro" id="IPR005119">
    <property type="entry name" value="LysR_subst-bd"/>
</dbReference>